<dbReference type="PANTHER" id="PTHR38043:SF1">
    <property type="entry name" value="PROTEIN HEMX"/>
    <property type="match status" value="1"/>
</dbReference>
<proteinExistence type="predicted"/>
<protein>
    <submittedName>
        <fullName evidence="2">Uroporphyrinogen-III C-methyltransferase</fullName>
    </submittedName>
</protein>
<comment type="caution">
    <text evidence="2">The sequence shown here is derived from an EMBL/GenBank/DDBJ whole genome shotgun (WGS) entry which is preliminary data.</text>
</comment>
<organism evidence="2 3">
    <name type="scientific">Pelomonas nitida</name>
    <dbReference type="NCBI Taxonomy" id="3299027"/>
    <lineage>
        <taxon>Bacteria</taxon>
        <taxon>Pseudomonadati</taxon>
        <taxon>Pseudomonadota</taxon>
        <taxon>Betaproteobacteria</taxon>
        <taxon>Burkholderiales</taxon>
        <taxon>Sphaerotilaceae</taxon>
        <taxon>Roseateles</taxon>
    </lineage>
</organism>
<evidence type="ECO:0000313" key="2">
    <source>
        <dbReference type="EMBL" id="MFG6456237.1"/>
    </source>
</evidence>
<dbReference type="EMBL" id="JBIGIA010000003">
    <property type="protein sequence ID" value="MFG6456237.1"/>
    <property type="molecule type" value="Genomic_DNA"/>
</dbReference>
<keyword evidence="1" id="KW-1133">Transmembrane helix</keyword>
<dbReference type="Pfam" id="PF04375">
    <property type="entry name" value="HemX"/>
    <property type="match status" value="1"/>
</dbReference>
<sequence length="371" mass="40772">MAEPPASPPAGPSPTPTLPGWLPWLLALMGAGVLLGVVLAWQSLSRQQSLEQELVRRQEVSQAQATEAHLAAKQSAELVRDTAAKVSLLDARLAEVALQRGQLEELIQSMSRSRDENVVGDIEAAIRVALQQTQITGSAEPLVATLKQADERLLRYKQPRMEGVRRAVGRDLDRVKAVAVVDVSTLTIKLDEVVRMADEMPLLSGGEVTTPREERRAEAAAKERDRALLLQREQAAAAADGKLALWWWQATQQLSDWTGAAWGEAKTLLRVTRITHPEAALISPDQSFFLRENLKLRLLNARLALLSRQFDTAQSDLRDCQEMLNRYFDTRSRKVASVAELLRQVAGQARQVSVPRPDDTLAALAAAAAGR</sequence>
<name>A0ABW7G2S5_9BURK</name>
<keyword evidence="1" id="KW-0812">Transmembrane</keyword>
<reference evidence="2 3" key="1">
    <citation type="submission" date="2024-09" db="EMBL/GenBank/DDBJ databases">
        <title>Novel species of the genus Pelomonas and Roseateles isolated from streams.</title>
        <authorList>
            <person name="Lu H."/>
        </authorList>
    </citation>
    <scope>NUCLEOTIDE SEQUENCE [LARGE SCALE GENOMIC DNA]</scope>
    <source>
        <strain evidence="2 3">BYS96W</strain>
    </source>
</reference>
<accession>A0ABW7G2S5</accession>
<feature type="transmembrane region" description="Helical" evidence="1">
    <location>
        <begin position="20"/>
        <end position="41"/>
    </location>
</feature>
<dbReference type="PANTHER" id="PTHR38043">
    <property type="entry name" value="PROTEIN HEMX"/>
    <property type="match status" value="1"/>
</dbReference>
<keyword evidence="1" id="KW-0472">Membrane</keyword>
<evidence type="ECO:0000256" key="1">
    <source>
        <dbReference type="SAM" id="Phobius"/>
    </source>
</evidence>
<evidence type="ECO:0000313" key="3">
    <source>
        <dbReference type="Proteomes" id="UP001606305"/>
    </source>
</evidence>
<dbReference type="RefSeq" id="WP_394486956.1">
    <property type="nucleotide sequence ID" value="NZ_JBIGIA010000003.1"/>
</dbReference>
<keyword evidence="3" id="KW-1185">Reference proteome</keyword>
<dbReference type="Proteomes" id="UP001606305">
    <property type="component" value="Unassembled WGS sequence"/>
</dbReference>
<dbReference type="InterPro" id="IPR007470">
    <property type="entry name" value="HemX"/>
</dbReference>
<gene>
    <name evidence="2" type="ORF">ACG00X_05285</name>
</gene>